<reference evidence="1 2" key="1">
    <citation type="journal article" date="2006" name="Nature">
        <title>Global trends of whole-genome duplications revealed by the ciliate Paramecium tetraurelia.</title>
        <authorList>
            <consortium name="Genoscope"/>
            <person name="Aury J.-M."/>
            <person name="Jaillon O."/>
            <person name="Duret L."/>
            <person name="Noel B."/>
            <person name="Jubin C."/>
            <person name="Porcel B.M."/>
            <person name="Segurens B."/>
            <person name="Daubin V."/>
            <person name="Anthouard V."/>
            <person name="Aiach N."/>
            <person name="Arnaiz O."/>
            <person name="Billaut A."/>
            <person name="Beisson J."/>
            <person name="Blanc I."/>
            <person name="Bouhouche K."/>
            <person name="Camara F."/>
            <person name="Duharcourt S."/>
            <person name="Guigo R."/>
            <person name="Gogendeau D."/>
            <person name="Katinka M."/>
            <person name="Keller A.-M."/>
            <person name="Kissmehl R."/>
            <person name="Klotz C."/>
            <person name="Koll F."/>
            <person name="Le Moue A."/>
            <person name="Lepere C."/>
            <person name="Malinsky S."/>
            <person name="Nowacki M."/>
            <person name="Nowak J.K."/>
            <person name="Plattner H."/>
            <person name="Poulain J."/>
            <person name="Ruiz F."/>
            <person name="Serrano V."/>
            <person name="Zagulski M."/>
            <person name="Dessen P."/>
            <person name="Betermier M."/>
            <person name="Weissenbach J."/>
            <person name="Scarpelli C."/>
            <person name="Schachter V."/>
            <person name="Sperling L."/>
            <person name="Meyer E."/>
            <person name="Cohen J."/>
            <person name="Wincker P."/>
        </authorList>
    </citation>
    <scope>NUCLEOTIDE SEQUENCE [LARGE SCALE GENOMIC DNA]</scope>
    <source>
        <strain evidence="1 2">Stock d4-2</strain>
    </source>
</reference>
<name>A0DG26_PARTE</name>
<proteinExistence type="predicted"/>
<evidence type="ECO:0000313" key="1">
    <source>
        <dbReference type="EMBL" id="CAK81993.1"/>
    </source>
</evidence>
<dbReference type="AlphaFoldDB" id="A0DG26"/>
<dbReference type="OrthoDB" id="305911at2759"/>
<organism evidence="1 2">
    <name type="scientific">Paramecium tetraurelia</name>
    <dbReference type="NCBI Taxonomy" id="5888"/>
    <lineage>
        <taxon>Eukaryota</taxon>
        <taxon>Sar</taxon>
        <taxon>Alveolata</taxon>
        <taxon>Ciliophora</taxon>
        <taxon>Intramacronucleata</taxon>
        <taxon>Oligohymenophorea</taxon>
        <taxon>Peniculida</taxon>
        <taxon>Parameciidae</taxon>
        <taxon>Paramecium</taxon>
    </lineage>
</organism>
<dbReference type="GeneID" id="5035175"/>
<dbReference type="EMBL" id="CT868429">
    <property type="protein sequence ID" value="CAK81993.1"/>
    <property type="molecule type" value="Genomic_DNA"/>
</dbReference>
<dbReference type="InParanoid" id="A0DG26"/>
<sequence length="226" mass="27277">MRHKYKFKSLQFYIIFRNILDNYMPQIISLNYCYYKWYDLFQIQKQYYIIFSLFSSFIFKLYVKNEALTLFKLKMNDLIREMEDTNSDASIVDFDFESDEEEIINQNDQPIQEIQGPVEIVNQEEQVILENGSSIQGQQNYQEQNNQEQQGEQNEISLPVQHYQVKPKPIKYKQPRECNLQQGYQILKTFGYYAHTSYKNVQQKKEQAFIKISNYIISEVEKIKRL</sequence>
<protein>
    <recommendedName>
        <fullName evidence="3">Transmembrane protein</fullName>
    </recommendedName>
</protein>
<dbReference type="Proteomes" id="UP000000600">
    <property type="component" value="Unassembled WGS sequence"/>
</dbReference>
<keyword evidence="2" id="KW-1185">Reference proteome</keyword>
<evidence type="ECO:0000313" key="2">
    <source>
        <dbReference type="Proteomes" id="UP000000600"/>
    </source>
</evidence>
<dbReference type="OMA" id="YKQPREC"/>
<gene>
    <name evidence="1" type="ORF">GSPATT00002121001</name>
</gene>
<evidence type="ECO:0008006" key="3">
    <source>
        <dbReference type="Google" id="ProtNLM"/>
    </source>
</evidence>
<dbReference type="RefSeq" id="XP_001449390.1">
    <property type="nucleotide sequence ID" value="XM_001449353.1"/>
</dbReference>
<dbReference type="KEGG" id="ptm:GSPATT00002121001"/>
<accession>A0DG26</accession>
<dbReference type="HOGENOM" id="CLU_106943_0_0_1"/>